<dbReference type="AlphaFoldDB" id="A0A4C1Y0R1"/>
<protein>
    <submittedName>
        <fullName evidence="2">Uncharacterized protein</fullName>
    </submittedName>
</protein>
<feature type="compositionally biased region" description="Basic and acidic residues" evidence="1">
    <location>
        <begin position="191"/>
        <end position="206"/>
    </location>
</feature>
<feature type="region of interest" description="Disordered" evidence="1">
    <location>
        <begin position="235"/>
        <end position="254"/>
    </location>
</feature>
<name>A0A4C1Y0R1_EUMVA</name>
<evidence type="ECO:0000256" key="1">
    <source>
        <dbReference type="SAM" id="MobiDB-lite"/>
    </source>
</evidence>
<gene>
    <name evidence="2" type="ORF">EVAR_51351_1</name>
</gene>
<organism evidence="2 3">
    <name type="scientific">Eumeta variegata</name>
    <name type="common">Bagworm moth</name>
    <name type="synonym">Eumeta japonica</name>
    <dbReference type="NCBI Taxonomy" id="151549"/>
    <lineage>
        <taxon>Eukaryota</taxon>
        <taxon>Metazoa</taxon>
        <taxon>Ecdysozoa</taxon>
        <taxon>Arthropoda</taxon>
        <taxon>Hexapoda</taxon>
        <taxon>Insecta</taxon>
        <taxon>Pterygota</taxon>
        <taxon>Neoptera</taxon>
        <taxon>Endopterygota</taxon>
        <taxon>Lepidoptera</taxon>
        <taxon>Glossata</taxon>
        <taxon>Ditrysia</taxon>
        <taxon>Tineoidea</taxon>
        <taxon>Psychidae</taxon>
        <taxon>Oiketicinae</taxon>
        <taxon>Eumeta</taxon>
    </lineage>
</organism>
<sequence>MIRIPVSWAFGGPLPGGSRGRRLHNVGAVTSARAYAPMCRGNVPIRKSINSTHVKRHASARARRAQRVCKPCNVQAISGNKAFTKRHQVMRTTGAEAADPPAASPTCVARARPRPRPLRLLLATAAAPASPYTCSRRHQTHGPTQQRTKFETPFVQSAQVPKYASRSDPKLSETGGRRGRGWAGAAGGYRYRGDNQSRVDNRDRPAPAHRASLVAQVVVTKYVLNSTREPLARGALGNKALERRSTSETSSTGSTLFGVTTRRMYKPAITRSRGKVGEYACRMIRFQCSDLHFIRCRSSLFTRSARTVRARHPPPPGRALRLPDAPSLIPRAHTERNGSSIRRCR</sequence>
<keyword evidence="3" id="KW-1185">Reference proteome</keyword>
<comment type="caution">
    <text evidence="2">The sequence shown here is derived from an EMBL/GenBank/DDBJ whole genome shotgun (WGS) entry which is preliminary data.</text>
</comment>
<proteinExistence type="predicted"/>
<reference evidence="2 3" key="1">
    <citation type="journal article" date="2019" name="Commun. Biol.">
        <title>The bagworm genome reveals a unique fibroin gene that provides high tensile strength.</title>
        <authorList>
            <person name="Kono N."/>
            <person name="Nakamura H."/>
            <person name="Ohtoshi R."/>
            <person name="Tomita M."/>
            <person name="Numata K."/>
            <person name="Arakawa K."/>
        </authorList>
    </citation>
    <scope>NUCLEOTIDE SEQUENCE [LARGE SCALE GENOMIC DNA]</scope>
</reference>
<evidence type="ECO:0000313" key="2">
    <source>
        <dbReference type="EMBL" id="GBP68117.1"/>
    </source>
</evidence>
<dbReference type="EMBL" id="BGZK01001001">
    <property type="protein sequence ID" value="GBP68117.1"/>
    <property type="molecule type" value="Genomic_DNA"/>
</dbReference>
<accession>A0A4C1Y0R1</accession>
<feature type="region of interest" description="Disordered" evidence="1">
    <location>
        <begin position="131"/>
        <end position="208"/>
    </location>
</feature>
<dbReference type="Proteomes" id="UP000299102">
    <property type="component" value="Unassembled WGS sequence"/>
</dbReference>
<feature type="region of interest" description="Disordered" evidence="1">
    <location>
        <begin position="307"/>
        <end position="345"/>
    </location>
</feature>
<evidence type="ECO:0000313" key="3">
    <source>
        <dbReference type="Proteomes" id="UP000299102"/>
    </source>
</evidence>